<protein>
    <submittedName>
        <fullName evidence="2">Uncharacterized protein</fullName>
    </submittedName>
</protein>
<proteinExistence type="predicted"/>
<evidence type="ECO:0000313" key="2">
    <source>
        <dbReference type="EMBL" id="KAH7039962.1"/>
    </source>
</evidence>
<dbReference type="OrthoDB" id="10613859at2759"/>
<dbReference type="AlphaFoldDB" id="A0A9P8YDT3"/>
<dbReference type="Proteomes" id="UP000756346">
    <property type="component" value="Unassembled WGS sequence"/>
</dbReference>
<dbReference type="EMBL" id="JAGTJQ010000001">
    <property type="protein sequence ID" value="KAH7039962.1"/>
    <property type="molecule type" value="Genomic_DNA"/>
</dbReference>
<name>A0A9P8YDT3_9PEZI</name>
<accession>A0A9P8YDT3</accession>
<comment type="caution">
    <text evidence="2">The sequence shown here is derived from an EMBL/GenBank/DDBJ whole genome shotgun (WGS) entry which is preliminary data.</text>
</comment>
<organism evidence="2 3">
    <name type="scientific">Microdochium trichocladiopsis</name>
    <dbReference type="NCBI Taxonomy" id="1682393"/>
    <lineage>
        <taxon>Eukaryota</taxon>
        <taxon>Fungi</taxon>
        <taxon>Dikarya</taxon>
        <taxon>Ascomycota</taxon>
        <taxon>Pezizomycotina</taxon>
        <taxon>Sordariomycetes</taxon>
        <taxon>Xylariomycetidae</taxon>
        <taxon>Xylariales</taxon>
        <taxon>Microdochiaceae</taxon>
        <taxon>Microdochium</taxon>
    </lineage>
</organism>
<evidence type="ECO:0000313" key="3">
    <source>
        <dbReference type="Proteomes" id="UP000756346"/>
    </source>
</evidence>
<gene>
    <name evidence="2" type="ORF">B0I36DRAFT_357330</name>
</gene>
<reference evidence="2" key="1">
    <citation type="journal article" date="2021" name="Nat. Commun.">
        <title>Genetic determinants of endophytism in the Arabidopsis root mycobiome.</title>
        <authorList>
            <person name="Mesny F."/>
            <person name="Miyauchi S."/>
            <person name="Thiergart T."/>
            <person name="Pickel B."/>
            <person name="Atanasova L."/>
            <person name="Karlsson M."/>
            <person name="Huettel B."/>
            <person name="Barry K.W."/>
            <person name="Haridas S."/>
            <person name="Chen C."/>
            <person name="Bauer D."/>
            <person name="Andreopoulos W."/>
            <person name="Pangilinan J."/>
            <person name="LaButti K."/>
            <person name="Riley R."/>
            <person name="Lipzen A."/>
            <person name="Clum A."/>
            <person name="Drula E."/>
            <person name="Henrissat B."/>
            <person name="Kohler A."/>
            <person name="Grigoriev I.V."/>
            <person name="Martin F.M."/>
            <person name="Hacquard S."/>
        </authorList>
    </citation>
    <scope>NUCLEOTIDE SEQUENCE</scope>
    <source>
        <strain evidence="2">MPI-CAGE-CH-0230</strain>
    </source>
</reference>
<feature type="region of interest" description="Disordered" evidence="1">
    <location>
        <begin position="1"/>
        <end position="37"/>
    </location>
</feature>
<feature type="compositionally biased region" description="Basic residues" evidence="1">
    <location>
        <begin position="1"/>
        <end position="15"/>
    </location>
</feature>
<keyword evidence="3" id="KW-1185">Reference proteome</keyword>
<evidence type="ECO:0000256" key="1">
    <source>
        <dbReference type="SAM" id="MobiDB-lite"/>
    </source>
</evidence>
<sequence>MAPRGKGKKKGRGGRKATQPAGPVAATPVSNAGPSAASPARAAAASYSLSAGAVEPEVLAVAPQAPAFTHKSLFAVPASWNEPEKSWAQSYRFQPMVDADGEWYTFKVVEDASKQWVDAFKSHILNTIGLTLFQKDEEDGNLPLVLDSTTTGDVWVTKNLVGKDGRLLYGGRLGGNPNKSVKIRLTGQRGVSVDGVQQPGWQCLGEGITLASKIRLGKPARIPASVENLVSDVNLPEVEIPEAGPFYTLHDVWFQTIVGNSDTFGEKFKLDESVLHTMNDKKRRHEIIASLIEASQHAGTWDLLGDGPVHPRDMYEKLKAFDPQRDSKECDKFEEHIYGIRERAVVPKGSDIRADSIVLPSGKVVEDTSVLNLTPGISARDIVVWGAYDGATKNMADCYKMHCGYIFGSQQTINAHYKVSRMLTQLNKHDFRMFRLLSMPPHSTILNTTSGRYVAEQCMVSYDDSVNPELLRMGQALAHGTLEQDSLGRLACIAFCFPIAQVLRDSHHIARKAIGLPESDTKTHAAATAGEIVIGQNWSMPMERSQLFQALSWIRLPVCDKNGVVYKYMYLRPTLSKVYKSESSGSKEEGLTYSINPGPGDMQYNIGDHSQLEEGQMVAVTWETYVKGRGPHPYRVASVPVPGPIEGDIWDRTGDIAVQIQYKGAKDGLNHIQYLTQPGGRAKEVTSNMSHAAKVIAGLTLPVAQPLTHLAMLESWHWQHGAPDWFKATCHPRVHEYNFDYYDRVWRVTRVRGPSFGRPQIVGGGTEVSTATFEANYNRLVELLRDHPKYMVGTQVGSQSKCCEHVQRWNLGSVPQYEPYLMRLSNGEEVCTCLKCAPLGRPCIFLKSGGDQRTDDIRGMGIWKLVTGDVSGHQYSRKTVLESRLLADLAALNGGDEE</sequence>
<dbReference type="GeneID" id="70187329"/>
<dbReference type="RefSeq" id="XP_046018017.1">
    <property type="nucleotide sequence ID" value="XM_046157783.1"/>
</dbReference>